<feature type="coiled-coil region" evidence="1">
    <location>
        <begin position="206"/>
        <end position="240"/>
    </location>
</feature>
<keyword evidence="4" id="KW-1185">Reference proteome</keyword>
<evidence type="ECO:0000256" key="1">
    <source>
        <dbReference type="SAM" id="Coils"/>
    </source>
</evidence>
<gene>
    <name evidence="3" type="ORF">Bealeia1_00298</name>
</gene>
<evidence type="ECO:0000313" key="4">
    <source>
        <dbReference type="Proteomes" id="UP001330434"/>
    </source>
</evidence>
<evidence type="ECO:0000313" key="3">
    <source>
        <dbReference type="EMBL" id="WVX66125.1"/>
    </source>
</evidence>
<dbReference type="Proteomes" id="UP001330434">
    <property type="component" value="Chromosome"/>
</dbReference>
<evidence type="ECO:0000256" key="2">
    <source>
        <dbReference type="SAM" id="MobiDB-lite"/>
    </source>
</evidence>
<accession>A0ABZ2C2W9</accession>
<keyword evidence="1" id="KW-0175">Coiled coil</keyword>
<dbReference type="RefSeq" id="WP_331256656.1">
    <property type="nucleotide sequence ID" value="NZ_CP133270.1"/>
</dbReference>
<proteinExistence type="predicted"/>
<protein>
    <submittedName>
        <fullName evidence="3">Uncharacterized protein</fullName>
    </submittedName>
</protein>
<sequence length="248" mass="28173">MKKGFILVSVLTYSVLCAPEDLEAGKKGRHSHKETMPPQTTPRKLSQELPNQTIPKAPPPPPDFSTALVVKKETSTLENKNEKKKKGAFKIVQGGQDLIKHGKKIFKEITSGKPGILFEIPHDILSKVILKKVDINVLPQVIGGNKPPSQSASLISQIMGTHAVEELKKKSESTQERRRYLEWVKSESQKPERQELFSELQDVVKMKALEKESQELKAEKERLEKLVQEKKLQENAQKKKGWKLWPFQ</sequence>
<feature type="region of interest" description="Disordered" evidence="2">
    <location>
        <begin position="25"/>
        <end position="63"/>
    </location>
</feature>
<reference evidence="3 4" key="1">
    <citation type="journal article" date="2024" name="Environ. Microbiol.">
        <title>Novel evolutionary insights on the interactions of the Holosporales (Alphaproteobacteria) with eukaryotic hosts from comparative genomics.</title>
        <authorList>
            <person name="Giovannini M."/>
            <person name="Petroni G."/>
            <person name="Castelli M."/>
        </authorList>
    </citation>
    <scope>NUCLEOTIDE SEQUENCE [LARGE SCALE GENOMIC DNA]</scope>
    <source>
        <strain evidence="3 4">US_Bl 15I1</strain>
    </source>
</reference>
<organism evidence="3 4">
    <name type="scientific">Candidatus Bealeia paramacronuclearis</name>
    <dbReference type="NCBI Taxonomy" id="1921001"/>
    <lineage>
        <taxon>Bacteria</taxon>
        <taxon>Pseudomonadati</taxon>
        <taxon>Pseudomonadota</taxon>
        <taxon>Alphaproteobacteria</taxon>
        <taxon>Holosporales</taxon>
        <taxon>Holosporaceae</taxon>
        <taxon>Candidatus Bealeia</taxon>
    </lineage>
</organism>
<dbReference type="EMBL" id="CP133270">
    <property type="protein sequence ID" value="WVX66125.1"/>
    <property type="molecule type" value="Genomic_DNA"/>
</dbReference>
<feature type="compositionally biased region" description="Polar residues" evidence="2">
    <location>
        <begin position="37"/>
        <end position="54"/>
    </location>
</feature>
<name>A0ABZ2C2W9_9PROT</name>